<reference evidence="1 2" key="1">
    <citation type="submission" date="2024-07" db="EMBL/GenBank/DDBJ databases">
        <title>Section-level genome sequencing and comparative genomics of Aspergillus sections Usti and Cavernicolus.</title>
        <authorList>
            <consortium name="Lawrence Berkeley National Laboratory"/>
            <person name="Nybo J.L."/>
            <person name="Vesth T.C."/>
            <person name="Theobald S."/>
            <person name="Frisvad J.C."/>
            <person name="Larsen T.O."/>
            <person name="Kjaerboelling I."/>
            <person name="Rothschild-Mancinelli K."/>
            <person name="Lyhne E.K."/>
            <person name="Kogle M.E."/>
            <person name="Barry K."/>
            <person name="Clum A."/>
            <person name="Na H."/>
            <person name="Ledsgaard L."/>
            <person name="Lin J."/>
            <person name="Lipzen A."/>
            <person name="Kuo A."/>
            <person name="Riley R."/>
            <person name="Mondo S."/>
            <person name="LaButti K."/>
            <person name="Haridas S."/>
            <person name="Pangalinan J."/>
            <person name="Salamov A.A."/>
            <person name="Simmons B.A."/>
            <person name="Magnuson J.K."/>
            <person name="Chen J."/>
            <person name="Drula E."/>
            <person name="Henrissat B."/>
            <person name="Wiebenga A."/>
            <person name="Lubbers R.J."/>
            <person name="Gomes A.C."/>
            <person name="Makela M.R."/>
            <person name="Stajich J."/>
            <person name="Grigoriev I.V."/>
            <person name="Mortensen U.H."/>
            <person name="De vries R.P."/>
            <person name="Baker S.E."/>
            <person name="Andersen M.R."/>
        </authorList>
    </citation>
    <scope>NUCLEOTIDE SEQUENCE [LARGE SCALE GENOMIC DNA]</scope>
    <source>
        <strain evidence="1 2">CBS 600.67</strain>
    </source>
</reference>
<sequence length="187" mass="21426">MSPWNEIGNAPQPKAYKARKYQKRYYSGYEIWTETGRREWQRRLLANLSYNGKAARLKLEKLPGDLSSTQKAFITTTQEKLHREAIEEEEIFANTKGQPGPDTEYCLLQKAFSGTDNRSGPPVDLCMQLVTATRMENGLYKSELLEGFVVSHFYHYQMSGAIGIVLKLYEQINAETLLRKTGQLEHA</sequence>
<keyword evidence="2" id="KW-1185">Reference proteome</keyword>
<name>A0ABR4ISS3_9EURO</name>
<evidence type="ECO:0000313" key="1">
    <source>
        <dbReference type="EMBL" id="KAL2829917.1"/>
    </source>
</evidence>
<gene>
    <name evidence="1" type="ORF">BDW59DRAFT_28313</name>
</gene>
<organism evidence="1 2">
    <name type="scientific">Aspergillus cavernicola</name>
    <dbReference type="NCBI Taxonomy" id="176166"/>
    <lineage>
        <taxon>Eukaryota</taxon>
        <taxon>Fungi</taxon>
        <taxon>Dikarya</taxon>
        <taxon>Ascomycota</taxon>
        <taxon>Pezizomycotina</taxon>
        <taxon>Eurotiomycetes</taxon>
        <taxon>Eurotiomycetidae</taxon>
        <taxon>Eurotiales</taxon>
        <taxon>Aspergillaceae</taxon>
        <taxon>Aspergillus</taxon>
        <taxon>Aspergillus subgen. Nidulantes</taxon>
    </lineage>
</organism>
<accession>A0ABR4ISS3</accession>
<proteinExistence type="predicted"/>
<dbReference type="Proteomes" id="UP001610335">
    <property type="component" value="Unassembled WGS sequence"/>
</dbReference>
<dbReference type="EMBL" id="JBFXLS010000014">
    <property type="protein sequence ID" value="KAL2829917.1"/>
    <property type="molecule type" value="Genomic_DNA"/>
</dbReference>
<evidence type="ECO:0000313" key="2">
    <source>
        <dbReference type="Proteomes" id="UP001610335"/>
    </source>
</evidence>
<comment type="caution">
    <text evidence="1">The sequence shown here is derived from an EMBL/GenBank/DDBJ whole genome shotgun (WGS) entry which is preliminary data.</text>
</comment>
<protein>
    <submittedName>
        <fullName evidence="1">Uncharacterized protein</fullName>
    </submittedName>
</protein>